<organism evidence="2 3">
    <name type="scientific">Aequorivita antarctica</name>
    <dbReference type="NCBI Taxonomy" id="153266"/>
    <lineage>
        <taxon>Bacteria</taxon>
        <taxon>Pseudomonadati</taxon>
        <taxon>Bacteroidota</taxon>
        <taxon>Flavobacteriia</taxon>
        <taxon>Flavobacteriales</taxon>
        <taxon>Flavobacteriaceae</taxon>
        <taxon>Aequorivita</taxon>
    </lineage>
</organism>
<gene>
    <name evidence="2" type="ORF">ESU54_11035</name>
</gene>
<feature type="domain" description="LRAT" evidence="1">
    <location>
        <begin position="1"/>
        <end position="60"/>
    </location>
</feature>
<dbReference type="InterPro" id="IPR007053">
    <property type="entry name" value="LRAT_dom"/>
</dbReference>
<evidence type="ECO:0000313" key="3">
    <source>
        <dbReference type="Proteomes" id="UP000321497"/>
    </source>
</evidence>
<dbReference type="AlphaFoldDB" id="A0A5C6Z0D1"/>
<evidence type="ECO:0000259" key="1">
    <source>
        <dbReference type="PROSITE" id="PS51934"/>
    </source>
</evidence>
<reference evidence="2 3" key="1">
    <citation type="submission" date="2019-08" db="EMBL/GenBank/DDBJ databases">
        <title>Genome of Aequorivita antarctica SW49 (type strain).</title>
        <authorList>
            <person name="Bowman J.P."/>
        </authorList>
    </citation>
    <scope>NUCLEOTIDE SEQUENCE [LARGE SCALE GENOMIC DNA]</scope>
    <source>
        <strain evidence="2 3">SW49</strain>
    </source>
</reference>
<comment type="caution">
    <text evidence="2">The sequence shown here is derived from an EMBL/GenBank/DDBJ whole genome shotgun (WGS) entry which is preliminary data.</text>
</comment>
<evidence type="ECO:0000313" key="2">
    <source>
        <dbReference type="EMBL" id="TXD72831.1"/>
    </source>
</evidence>
<dbReference type="Pfam" id="PF04970">
    <property type="entry name" value="LRAT"/>
    <property type="match status" value="1"/>
</dbReference>
<dbReference type="Proteomes" id="UP000321497">
    <property type="component" value="Unassembled WGS sequence"/>
</dbReference>
<dbReference type="OrthoDB" id="772795at2"/>
<name>A0A5C6Z0D1_9FLAO</name>
<dbReference type="Gene3D" id="3.90.1720.10">
    <property type="entry name" value="endopeptidase domain like (from Nostoc punctiforme)"/>
    <property type="match status" value="1"/>
</dbReference>
<sequence length="81" mass="9299">MNLLTEYDPIGVRRLNGTFFQQQQAINRAYSKLGHRYSLLNFNCEHFANWVQFGKVESSQVNTGFAILVGVIFLKLVTTDE</sequence>
<proteinExistence type="predicted"/>
<protein>
    <recommendedName>
        <fullName evidence="1">LRAT domain-containing protein</fullName>
    </recommendedName>
</protein>
<accession>A0A5C6Z0D1</accession>
<keyword evidence="3" id="KW-1185">Reference proteome</keyword>
<dbReference type="EMBL" id="VORT01000007">
    <property type="protein sequence ID" value="TXD72831.1"/>
    <property type="molecule type" value="Genomic_DNA"/>
</dbReference>
<dbReference type="PROSITE" id="PS51934">
    <property type="entry name" value="LRAT"/>
    <property type="match status" value="1"/>
</dbReference>